<evidence type="ECO:0000256" key="1">
    <source>
        <dbReference type="ARBA" id="ARBA00004141"/>
    </source>
</evidence>
<feature type="transmembrane region" description="Helical" evidence="5">
    <location>
        <begin position="357"/>
        <end position="377"/>
    </location>
</feature>
<evidence type="ECO:0000256" key="2">
    <source>
        <dbReference type="ARBA" id="ARBA00022692"/>
    </source>
</evidence>
<feature type="transmembrane region" description="Helical" evidence="5">
    <location>
        <begin position="143"/>
        <end position="163"/>
    </location>
</feature>
<dbReference type="Proteomes" id="UP000002892">
    <property type="component" value="Chromosome"/>
</dbReference>
<feature type="transmembrane region" description="Helical" evidence="5">
    <location>
        <begin position="398"/>
        <end position="415"/>
    </location>
</feature>
<dbReference type="InterPro" id="IPR051533">
    <property type="entry name" value="WaaL-like"/>
</dbReference>
<feature type="transmembrane region" description="Helical" evidence="5">
    <location>
        <begin position="279"/>
        <end position="297"/>
    </location>
</feature>
<evidence type="ECO:0000256" key="3">
    <source>
        <dbReference type="ARBA" id="ARBA00022989"/>
    </source>
</evidence>
<dbReference type="AlphaFoldDB" id="I4DBW4"/>
<sequence>MFWNTGVTRTNSNKLMLILAIMLSTMLLPSIEIRSSLPRLRLDDVLIFGAFALNVVLWLIRRTPAEYDLGLSYHEDQARGIRAITNVFLLLLGSMILSNIFALIFLKTPFGVRDAMEGVTLAKYYLAATLAASFDLRDSEYGLLRNVFLAGFALILILSWGQFLNIANVNAWLTPFFAQSHLDNLVNANPPRVLGTFDNPNVMGIFAVITLTSFVAMFYFRTNERLKSIFLFVAVGLTIKLIFMTISRTALLGTAAVLVILSLWALFKYRWKRDMLIKVGALFLLTLLIFLTSPRGFTMRINEATNLETSTSAQGHLLRAGNAIVLIKESPILGWGTAKTTMTTLVDDEYALITRRYGVIGLIMYLWLFLRPLKAALWKVRLFNFSGSESGMRETKTLFCIAYAASTAAIFIYNITAGIFYNLQLMTFFALFMGLIYRIEGEND</sequence>
<dbReference type="HOGENOM" id="CLU_615003_0_0_9"/>
<feature type="domain" description="O-antigen ligase-related" evidence="6">
    <location>
        <begin position="235"/>
        <end position="339"/>
    </location>
</feature>
<keyword evidence="4 5" id="KW-0472">Membrane</keyword>
<feature type="transmembrane region" description="Helical" evidence="5">
    <location>
        <begin position="45"/>
        <end position="61"/>
    </location>
</feature>
<evidence type="ECO:0000259" key="6">
    <source>
        <dbReference type="Pfam" id="PF04932"/>
    </source>
</evidence>
<feature type="transmembrane region" description="Helical" evidence="5">
    <location>
        <begin position="81"/>
        <end position="106"/>
    </location>
</feature>
<dbReference type="RefSeq" id="WP_014829272.1">
    <property type="nucleotide sequence ID" value="NC_018068.1"/>
</dbReference>
<dbReference type="Pfam" id="PF04932">
    <property type="entry name" value="Wzy_C"/>
    <property type="match status" value="1"/>
</dbReference>
<feature type="transmembrane region" description="Helical" evidence="5">
    <location>
        <begin position="226"/>
        <end position="243"/>
    </location>
</feature>
<comment type="subcellular location">
    <subcellularLocation>
        <location evidence="1">Membrane</location>
        <topology evidence="1">Multi-pass membrane protein</topology>
    </subcellularLocation>
</comment>
<feature type="transmembrane region" description="Helical" evidence="5">
    <location>
        <begin position="249"/>
        <end position="267"/>
    </location>
</feature>
<dbReference type="STRING" id="646529.Desaci_4445"/>
<dbReference type="eggNOG" id="COG3307">
    <property type="taxonomic scope" value="Bacteria"/>
</dbReference>
<feature type="transmembrane region" description="Helical" evidence="5">
    <location>
        <begin position="202"/>
        <end position="219"/>
    </location>
</feature>
<reference evidence="7 8" key="1">
    <citation type="journal article" date="2012" name="J. Bacteriol.">
        <title>Complete genome sequences of Desulfosporosinus orientis DSM765T, Desulfosporosinus youngiae DSM17734T, Desulfosporosinus meridiei DSM13257T, and Desulfosporosinus acidiphilus DSM22704T.</title>
        <authorList>
            <person name="Pester M."/>
            <person name="Brambilla E."/>
            <person name="Alazard D."/>
            <person name="Rattei T."/>
            <person name="Weinmaier T."/>
            <person name="Han J."/>
            <person name="Lucas S."/>
            <person name="Lapidus A."/>
            <person name="Cheng J.F."/>
            <person name="Goodwin L."/>
            <person name="Pitluck S."/>
            <person name="Peters L."/>
            <person name="Ovchinnikova G."/>
            <person name="Teshima H."/>
            <person name="Detter J.C."/>
            <person name="Han C.S."/>
            <person name="Tapia R."/>
            <person name="Land M.L."/>
            <person name="Hauser L."/>
            <person name="Kyrpides N.C."/>
            <person name="Ivanova N.N."/>
            <person name="Pagani I."/>
            <person name="Huntmann M."/>
            <person name="Wei C.L."/>
            <person name="Davenport K.W."/>
            <person name="Daligault H."/>
            <person name="Chain P.S."/>
            <person name="Chen A."/>
            <person name="Mavromatis K."/>
            <person name="Markowitz V."/>
            <person name="Szeto E."/>
            <person name="Mikhailova N."/>
            <person name="Pati A."/>
            <person name="Wagner M."/>
            <person name="Woyke T."/>
            <person name="Ollivier B."/>
            <person name="Klenk H.P."/>
            <person name="Spring S."/>
            <person name="Loy A."/>
        </authorList>
    </citation>
    <scope>NUCLEOTIDE SEQUENCE [LARGE SCALE GENOMIC DNA]</scope>
    <source>
        <strain evidence="8">DSM 22704 / JCM 16185 / SJ4</strain>
    </source>
</reference>
<dbReference type="GO" id="GO:0016020">
    <property type="term" value="C:membrane"/>
    <property type="evidence" value="ECO:0007669"/>
    <property type="project" value="UniProtKB-SubCell"/>
</dbReference>
<evidence type="ECO:0000313" key="8">
    <source>
        <dbReference type="Proteomes" id="UP000002892"/>
    </source>
</evidence>
<dbReference type="OrthoDB" id="1792611at2"/>
<dbReference type="InterPro" id="IPR007016">
    <property type="entry name" value="O-antigen_ligase-rel_domated"/>
</dbReference>
<proteinExistence type="predicted"/>
<evidence type="ECO:0000313" key="7">
    <source>
        <dbReference type="EMBL" id="AFM43288.1"/>
    </source>
</evidence>
<evidence type="ECO:0000256" key="4">
    <source>
        <dbReference type="ARBA" id="ARBA00023136"/>
    </source>
</evidence>
<dbReference type="EMBL" id="CP003639">
    <property type="protein sequence ID" value="AFM43288.1"/>
    <property type="molecule type" value="Genomic_DNA"/>
</dbReference>
<evidence type="ECO:0000256" key="5">
    <source>
        <dbReference type="SAM" id="Phobius"/>
    </source>
</evidence>
<organism evidence="7 8">
    <name type="scientific">Desulfosporosinus acidiphilus (strain DSM 22704 / JCM 16185 / SJ4)</name>
    <dbReference type="NCBI Taxonomy" id="646529"/>
    <lineage>
        <taxon>Bacteria</taxon>
        <taxon>Bacillati</taxon>
        <taxon>Bacillota</taxon>
        <taxon>Clostridia</taxon>
        <taxon>Eubacteriales</taxon>
        <taxon>Desulfitobacteriaceae</taxon>
        <taxon>Desulfosporosinus</taxon>
    </lineage>
</organism>
<keyword evidence="2 5" id="KW-0812">Transmembrane</keyword>
<accession>I4DBW4</accession>
<dbReference type="PANTHER" id="PTHR37422">
    <property type="entry name" value="TEICHURONIC ACID BIOSYNTHESIS PROTEIN TUAE"/>
    <property type="match status" value="1"/>
</dbReference>
<protein>
    <recommendedName>
        <fullName evidence="6">O-antigen ligase-related domain-containing protein</fullName>
    </recommendedName>
</protein>
<dbReference type="PANTHER" id="PTHR37422:SF13">
    <property type="entry name" value="LIPOPOLYSACCHARIDE BIOSYNTHESIS PROTEIN PA4999-RELATED"/>
    <property type="match status" value="1"/>
</dbReference>
<gene>
    <name evidence="7" type="ordered locus">Desaci_4445</name>
</gene>
<keyword evidence="8" id="KW-1185">Reference proteome</keyword>
<name>I4DBW4_DESAJ</name>
<feature type="transmembrane region" description="Helical" evidence="5">
    <location>
        <begin position="15"/>
        <end position="33"/>
    </location>
</feature>
<dbReference type="KEGG" id="dai:Desaci_4445"/>
<keyword evidence="3 5" id="KW-1133">Transmembrane helix</keyword>